<evidence type="ECO:0008006" key="3">
    <source>
        <dbReference type="Google" id="ProtNLM"/>
    </source>
</evidence>
<evidence type="ECO:0000313" key="2">
    <source>
        <dbReference type="Proteomes" id="UP000006054"/>
    </source>
</evidence>
<dbReference type="RefSeq" id="WP_014799168.1">
    <property type="nucleotide sequence ID" value="NC_018018.1"/>
</dbReference>
<protein>
    <recommendedName>
        <fullName evidence="3">Transglycosylase SLT domain-containing protein</fullName>
    </recommendedName>
</protein>
<reference evidence="2" key="1">
    <citation type="submission" date="2012-06" db="EMBL/GenBank/DDBJ databases">
        <title>The complete genome of Flexibacter litoralis DSM 6794.</title>
        <authorList>
            <person name="Lucas S."/>
            <person name="Copeland A."/>
            <person name="Lapidus A."/>
            <person name="Glavina del Rio T."/>
            <person name="Dalin E."/>
            <person name="Tice H."/>
            <person name="Bruce D."/>
            <person name="Goodwin L."/>
            <person name="Pitluck S."/>
            <person name="Peters L."/>
            <person name="Ovchinnikova G."/>
            <person name="Lu M."/>
            <person name="Kyrpides N."/>
            <person name="Mavromatis K."/>
            <person name="Ivanova N."/>
            <person name="Brettin T."/>
            <person name="Detter J.C."/>
            <person name="Han C."/>
            <person name="Larimer F."/>
            <person name="Land M."/>
            <person name="Hauser L."/>
            <person name="Markowitz V."/>
            <person name="Cheng J.-F."/>
            <person name="Hugenholtz P."/>
            <person name="Woyke T."/>
            <person name="Wu D."/>
            <person name="Spring S."/>
            <person name="Lang E."/>
            <person name="Kopitz M."/>
            <person name="Brambilla E."/>
            <person name="Klenk H.-P."/>
            <person name="Eisen J.A."/>
        </authorList>
    </citation>
    <scope>NUCLEOTIDE SEQUENCE [LARGE SCALE GENOMIC DNA]</scope>
    <source>
        <strain evidence="2">ATCC 23117 / DSM 6794 / NBRC 15988 / NCIMB 1366 / Sio-4</strain>
    </source>
</reference>
<organism evidence="1 2">
    <name type="scientific">Bernardetia litoralis (strain ATCC 23117 / DSM 6794 / NBRC 15988 / NCIMB 1366 / Fx l1 / Sio-4)</name>
    <name type="common">Flexibacter litoralis</name>
    <dbReference type="NCBI Taxonomy" id="880071"/>
    <lineage>
        <taxon>Bacteria</taxon>
        <taxon>Pseudomonadati</taxon>
        <taxon>Bacteroidota</taxon>
        <taxon>Cytophagia</taxon>
        <taxon>Cytophagales</taxon>
        <taxon>Bernardetiaceae</taxon>
        <taxon>Bernardetia</taxon>
    </lineage>
</organism>
<name>I4AP57_BERLS</name>
<proteinExistence type="predicted"/>
<dbReference type="AlphaFoldDB" id="I4AP57"/>
<keyword evidence="2" id="KW-1185">Reference proteome</keyword>
<dbReference type="KEGG" id="fli:Fleli_3422"/>
<evidence type="ECO:0000313" key="1">
    <source>
        <dbReference type="EMBL" id="AFM05742.1"/>
    </source>
</evidence>
<dbReference type="OrthoDB" id="980668at2"/>
<dbReference type="eggNOG" id="ENOG5033YHI">
    <property type="taxonomic scope" value="Bacteria"/>
</dbReference>
<dbReference type="Proteomes" id="UP000006054">
    <property type="component" value="Chromosome"/>
</dbReference>
<sequence length="210" mass="24401">MRLFLKIFFAVILVHIIWNFRSCSYTALKPIFSERVKINAIMKVERNYGAEIERICEELEAPSEYFKALVLLECSAQNPPQSRYEPNVFKKLKAVKEGKQKKYGNLTQKDLERYSTEEITMLATSWGALQIMGYHVVKEGLTIDDLNGEKGLQIAIQWCIATYGKYLEKEDYKNAFHIHNTGKKHPLFWQATTYDPLYVDKGLIYISSLE</sequence>
<dbReference type="HOGENOM" id="CLU_1308612_0_0_10"/>
<dbReference type="EMBL" id="CP003345">
    <property type="protein sequence ID" value="AFM05742.1"/>
    <property type="molecule type" value="Genomic_DNA"/>
</dbReference>
<gene>
    <name evidence="1" type="ordered locus">Fleli_3422</name>
</gene>
<accession>I4AP57</accession>